<accession>A0A6A1WC82</accession>
<comment type="subcellular location">
    <subcellularLocation>
        <location evidence="1">Nucleus</location>
    </subcellularLocation>
</comment>
<organism evidence="9 10">
    <name type="scientific">Morella rubra</name>
    <name type="common">Chinese bayberry</name>
    <dbReference type="NCBI Taxonomy" id="262757"/>
    <lineage>
        <taxon>Eukaryota</taxon>
        <taxon>Viridiplantae</taxon>
        <taxon>Streptophyta</taxon>
        <taxon>Embryophyta</taxon>
        <taxon>Tracheophyta</taxon>
        <taxon>Spermatophyta</taxon>
        <taxon>Magnoliopsida</taxon>
        <taxon>eudicotyledons</taxon>
        <taxon>Gunneridae</taxon>
        <taxon>Pentapetalae</taxon>
        <taxon>rosids</taxon>
        <taxon>fabids</taxon>
        <taxon>Fagales</taxon>
        <taxon>Myricaceae</taxon>
        <taxon>Morella</taxon>
    </lineage>
</organism>
<keyword evidence="5" id="KW-0539">Nucleus</keyword>
<dbReference type="PROSITE" id="PS50888">
    <property type="entry name" value="BHLH"/>
    <property type="match status" value="1"/>
</dbReference>
<dbReference type="InterPro" id="IPR015660">
    <property type="entry name" value="MASH1/Ascl1a-like"/>
</dbReference>
<keyword evidence="4" id="KW-0804">Transcription</keyword>
<keyword evidence="2" id="KW-0805">Transcription regulation</keyword>
<evidence type="ECO:0000259" key="7">
    <source>
        <dbReference type="PROSITE" id="PS50888"/>
    </source>
</evidence>
<evidence type="ECO:0000256" key="1">
    <source>
        <dbReference type="ARBA" id="ARBA00004123"/>
    </source>
</evidence>
<dbReference type="InterPro" id="IPR036638">
    <property type="entry name" value="HLH_DNA-bd_sf"/>
</dbReference>
<reference evidence="9" key="1">
    <citation type="submission" date="2018-07" db="EMBL/GenBank/DDBJ databases">
        <authorList>
            <person name="Gao Z.-S."/>
            <person name="Jia H.-M."/>
            <person name="Jia H.-J."/>
            <person name="Cai Q.-L."/>
            <person name="Wang Y."/>
            <person name="Zhao H.-B."/>
        </authorList>
    </citation>
    <scope>NUCLEOTIDE SEQUENCE</scope>
    <source>
        <tissue evidence="9">Leaves</tissue>
    </source>
</reference>
<dbReference type="Proteomes" id="UP000516437">
    <property type="component" value="Chromosome 2"/>
</dbReference>
<dbReference type="PANTHER" id="PTHR13935">
    <property type="entry name" value="ACHAETE-SCUTE TRANSCRIPTION FACTOR-RELATED"/>
    <property type="match status" value="1"/>
</dbReference>
<reference evidence="9 10" key="2">
    <citation type="journal article" date="2019" name="Plant Biotechnol. J.">
        <title>The red bayberry genome and genetic basis of sex determination.</title>
        <authorList>
            <person name="Jia H.M."/>
            <person name="Jia H.J."/>
            <person name="Cai Q.L."/>
            <person name="Wang Y."/>
            <person name="Zhao H.B."/>
            <person name="Yang W.F."/>
            <person name="Wang G.Y."/>
            <person name="Li Y.H."/>
            <person name="Zhan D.L."/>
            <person name="Shen Y.T."/>
            <person name="Niu Q.F."/>
            <person name="Chang L."/>
            <person name="Qiu J."/>
            <person name="Zhao L."/>
            <person name="Xie H.B."/>
            <person name="Fu W.Y."/>
            <person name="Jin J."/>
            <person name="Li X.W."/>
            <person name="Jiao Y."/>
            <person name="Zhou C.C."/>
            <person name="Tu T."/>
            <person name="Chai C.Y."/>
            <person name="Gao J.L."/>
            <person name="Fan L.J."/>
            <person name="van de Weg E."/>
            <person name="Wang J.Y."/>
            <person name="Gao Z.S."/>
        </authorList>
    </citation>
    <scope>NUCLEOTIDE SEQUENCE [LARGE SCALE GENOMIC DNA]</scope>
    <source>
        <tissue evidence="9">Leaves</tissue>
    </source>
</reference>
<dbReference type="SUPFAM" id="SSF47459">
    <property type="entry name" value="HLH, helix-loop-helix DNA-binding domain"/>
    <property type="match status" value="1"/>
</dbReference>
<evidence type="ECO:0000256" key="2">
    <source>
        <dbReference type="ARBA" id="ARBA00023015"/>
    </source>
</evidence>
<dbReference type="InterPro" id="IPR011598">
    <property type="entry name" value="bHLH_dom"/>
</dbReference>
<feature type="domain" description="BHLH" evidence="7">
    <location>
        <begin position="11"/>
        <end position="63"/>
    </location>
</feature>
<dbReference type="GO" id="GO:0000977">
    <property type="term" value="F:RNA polymerase II transcription regulatory region sequence-specific DNA binding"/>
    <property type="evidence" value="ECO:0007669"/>
    <property type="project" value="TreeGrafter"/>
</dbReference>
<evidence type="ECO:0000256" key="5">
    <source>
        <dbReference type="ARBA" id="ARBA00023242"/>
    </source>
</evidence>
<dbReference type="AlphaFoldDB" id="A0A6A1WC82"/>
<evidence type="ECO:0000313" key="9">
    <source>
        <dbReference type="EMBL" id="KAB1222845.1"/>
    </source>
</evidence>
<sequence>MDNDEANASSTKRILRRDTERQRRQQMAILNASLRSVLPIEMIKGKRSISDHIHEAVNYIEYLKHKIAHLSIRRDKLLESPNSSVLALGNERSGKYVLNRAMVHPCSGGVEIVIITSDADEEVLLLSEVLEILLEEGFCVVTCVSTKANESLLYSIKAKIYIALERENLKSRIKDSLKTVSGGINQLWRRK</sequence>
<dbReference type="OrthoDB" id="1935281at2759"/>
<protein>
    <submittedName>
        <fullName evidence="9">Transcription factor bHLH36</fullName>
    </submittedName>
</protein>
<evidence type="ECO:0000256" key="6">
    <source>
        <dbReference type="SAM" id="MobiDB-lite"/>
    </source>
</evidence>
<proteinExistence type="predicted"/>
<dbReference type="Pfam" id="PF00010">
    <property type="entry name" value="HLH"/>
    <property type="match status" value="1"/>
</dbReference>
<evidence type="ECO:0000256" key="4">
    <source>
        <dbReference type="ARBA" id="ARBA00023163"/>
    </source>
</evidence>
<gene>
    <name evidence="9" type="ORF">CJ030_MR2G014090</name>
    <name evidence="8" type="ORF">CJ030_MR6G019825</name>
</gene>
<dbReference type="GO" id="GO:0000981">
    <property type="term" value="F:DNA-binding transcription factor activity, RNA polymerase II-specific"/>
    <property type="evidence" value="ECO:0007669"/>
    <property type="project" value="TreeGrafter"/>
</dbReference>
<dbReference type="Gene3D" id="4.10.280.10">
    <property type="entry name" value="Helix-loop-helix DNA-binding domain"/>
    <property type="match status" value="1"/>
</dbReference>
<dbReference type="PANTHER" id="PTHR13935:SF106">
    <property type="entry name" value="ACHAETE-SCUTE COMPLEX PROTEIN T5-RELATED"/>
    <property type="match status" value="1"/>
</dbReference>
<evidence type="ECO:0000256" key="3">
    <source>
        <dbReference type="ARBA" id="ARBA00023125"/>
    </source>
</evidence>
<name>A0A6A1WC82_9ROSI</name>
<reference evidence="9" key="3">
    <citation type="submission" date="2019-09" db="EMBL/GenBank/DDBJ databases">
        <authorList>
            <person name="Gao Z."/>
        </authorList>
    </citation>
    <scope>NUCLEOTIDE SEQUENCE</scope>
    <source>
        <tissue evidence="9">Leaves</tissue>
    </source>
</reference>
<comment type="caution">
    <text evidence="9">The sequence shown here is derived from an EMBL/GenBank/DDBJ whole genome shotgun (WGS) entry which is preliminary data.</text>
</comment>
<feature type="region of interest" description="Disordered" evidence="6">
    <location>
        <begin position="1"/>
        <end position="22"/>
    </location>
</feature>
<dbReference type="EMBL" id="RXIC02000024">
    <property type="protein sequence ID" value="KAB1210784.1"/>
    <property type="molecule type" value="Genomic_DNA"/>
</dbReference>
<dbReference type="EMBL" id="RXIC02000020">
    <property type="protein sequence ID" value="KAB1222845.1"/>
    <property type="molecule type" value="Genomic_DNA"/>
</dbReference>
<keyword evidence="10" id="KW-1185">Reference proteome</keyword>
<dbReference type="GO" id="GO:0090575">
    <property type="term" value="C:RNA polymerase II transcription regulator complex"/>
    <property type="evidence" value="ECO:0007669"/>
    <property type="project" value="TreeGrafter"/>
</dbReference>
<evidence type="ECO:0000313" key="10">
    <source>
        <dbReference type="Proteomes" id="UP000516437"/>
    </source>
</evidence>
<dbReference type="GO" id="GO:0046983">
    <property type="term" value="F:protein dimerization activity"/>
    <property type="evidence" value="ECO:0007669"/>
    <property type="project" value="InterPro"/>
</dbReference>
<keyword evidence="3" id="KW-0238">DNA-binding</keyword>
<dbReference type="Proteomes" id="UP000516437">
    <property type="component" value="Chromosome 6"/>
</dbReference>
<feature type="compositionally biased region" description="Polar residues" evidence="6">
    <location>
        <begin position="1"/>
        <end position="12"/>
    </location>
</feature>
<evidence type="ECO:0000313" key="8">
    <source>
        <dbReference type="EMBL" id="KAB1210784.1"/>
    </source>
</evidence>